<name>A0AAD3CQT0_9STRA</name>
<accession>A0AAD3CQT0</accession>
<evidence type="ECO:0000313" key="3">
    <source>
        <dbReference type="Proteomes" id="UP001054902"/>
    </source>
</evidence>
<gene>
    <name evidence="2" type="ORF">CTEN210_06914</name>
</gene>
<feature type="compositionally biased region" description="Acidic residues" evidence="1">
    <location>
        <begin position="101"/>
        <end position="112"/>
    </location>
</feature>
<organism evidence="2 3">
    <name type="scientific">Chaetoceros tenuissimus</name>
    <dbReference type="NCBI Taxonomy" id="426638"/>
    <lineage>
        <taxon>Eukaryota</taxon>
        <taxon>Sar</taxon>
        <taxon>Stramenopiles</taxon>
        <taxon>Ochrophyta</taxon>
        <taxon>Bacillariophyta</taxon>
        <taxon>Coscinodiscophyceae</taxon>
        <taxon>Chaetocerotophycidae</taxon>
        <taxon>Chaetocerotales</taxon>
        <taxon>Chaetocerotaceae</taxon>
        <taxon>Chaetoceros</taxon>
    </lineage>
</organism>
<feature type="compositionally biased region" description="Polar residues" evidence="1">
    <location>
        <begin position="37"/>
        <end position="63"/>
    </location>
</feature>
<keyword evidence="3" id="KW-1185">Reference proteome</keyword>
<protein>
    <submittedName>
        <fullName evidence="2">Uncharacterized protein</fullName>
    </submittedName>
</protein>
<sequence length="112" mass="12329">MMSLYLLLSMTYWDNVKQQWEHMLFDIDRRKTGESKALSTSVQKVPISSSETHSNSGRVTFENNEPIHCSSQPSPSVSSSPQEKSARNNGVGGNNTSDSNSDSDDEVSNSSL</sequence>
<proteinExistence type="predicted"/>
<reference evidence="2 3" key="1">
    <citation type="journal article" date="2021" name="Sci. Rep.">
        <title>The genome of the diatom Chaetoceros tenuissimus carries an ancient integrated fragment of an extant virus.</title>
        <authorList>
            <person name="Hongo Y."/>
            <person name="Kimura K."/>
            <person name="Takaki Y."/>
            <person name="Yoshida Y."/>
            <person name="Baba S."/>
            <person name="Kobayashi G."/>
            <person name="Nagasaki K."/>
            <person name="Hano T."/>
            <person name="Tomaru Y."/>
        </authorList>
    </citation>
    <scope>NUCLEOTIDE SEQUENCE [LARGE SCALE GENOMIC DNA]</scope>
    <source>
        <strain evidence="2 3">NIES-3715</strain>
    </source>
</reference>
<dbReference type="EMBL" id="BLLK01000039">
    <property type="protein sequence ID" value="GFH50438.1"/>
    <property type="molecule type" value="Genomic_DNA"/>
</dbReference>
<feature type="compositionally biased region" description="Low complexity" evidence="1">
    <location>
        <begin position="70"/>
        <end position="82"/>
    </location>
</feature>
<evidence type="ECO:0000313" key="2">
    <source>
        <dbReference type="EMBL" id="GFH50438.1"/>
    </source>
</evidence>
<dbReference type="Proteomes" id="UP001054902">
    <property type="component" value="Unassembled WGS sequence"/>
</dbReference>
<comment type="caution">
    <text evidence="2">The sequence shown here is derived from an EMBL/GenBank/DDBJ whole genome shotgun (WGS) entry which is preliminary data.</text>
</comment>
<dbReference type="AlphaFoldDB" id="A0AAD3CQT0"/>
<feature type="region of interest" description="Disordered" evidence="1">
    <location>
        <begin position="32"/>
        <end position="112"/>
    </location>
</feature>
<evidence type="ECO:0000256" key="1">
    <source>
        <dbReference type="SAM" id="MobiDB-lite"/>
    </source>
</evidence>